<feature type="transmembrane region" description="Helical" evidence="1">
    <location>
        <begin position="12"/>
        <end position="32"/>
    </location>
</feature>
<protein>
    <submittedName>
        <fullName evidence="2">Uncharacterized protein</fullName>
    </submittedName>
</protein>
<keyword evidence="1" id="KW-0472">Membrane</keyword>
<sequence>MEPSGTSAGISQPAFFSFALHCCVHAAITSASKHTMTSRPRKPPGSSHRCVDLAFFSITLSVMLKSPAVAFFGTT</sequence>
<reference evidence="3" key="1">
    <citation type="journal article" date="2023" name="Mol. Phylogenet. Evol.">
        <title>Genome-scale phylogeny and comparative genomics of the fungal order Sordariales.</title>
        <authorList>
            <person name="Hensen N."/>
            <person name="Bonometti L."/>
            <person name="Westerberg I."/>
            <person name="Brannstrom I.O."/>
            <person name="Guillou S."/>
            <person name="Cros-Aarteil S."/>
            <person name="Calhoun S."/>
            <person name="Haridas S."/>
            <person name="Kuo A."/>
            <person name="Mondo S."/>
            <person name="Pangilinan J."/>
            <person name="Riley R."/>
            <person name="LaButti K."/>
            <person name="Andreopoulos B."/>
            <person name="Lipzen A."/>
            <person name="Chen C."/>
            <person name="Yan M."/>
            <person name="Daum C."/>
            <person name="Ng V."/>
            <person name="Clum A."/>
            <person name="Steindorff A."/>
            <person name="Ohm R.A."/>
            <person name="Martin F."/>
            <person name="Silar P."/>
            <person name="Natvig D.O."/>
            <person name="Lalanne C."/>
            <person name="Gautier V."/>
            <person name="Ament-Velasquez S.L."/>
            <person name="Kruys A."/>
            <person name="Hutchinson M.I."/>
            <person name="Powell A.J."/>
            <person name="Barry K."/>
            <person name="Miller A.N."/>
            <person name="Grigoriev I.V."/>
            <person name="Debuchy R."/>
            <person name="Gladieux P."/>
            <person name="Hiltunen Thoren M."/>
            <person name="Johannesson H."/>
        </authorList>
    </citation>
    <scope>NUCLEOTIDE SEQUENCE [LARGE SCALE GENOMIC DNA]</scope>
    <source>
        <strain evidence="3">CBS 340.73</strain>
    </source>
</reference>
<dbReference type="EMBL" id="MU853798">
    <property type="protein sequence ID" value="KAK3940294.1"/>
    <property type="molecule type" value="Genomic_DNA"/>
</dbReference>
<evidence type="ECO:0000313" key="2">
    <source>
        <dbReference type="EMBL" id="KAK3940294.1"/>
    </source>
</evidence>
<proteinExistence type="predicted"/>
<name>A0AAN6S4K1_9PEZI</name>
<evidence type="ECO:0000313" key="3">
    <source>
        <dbReference type="Proteomes" id="UP001303473"/>
    </source>
</evidence>
<gene>
    <name evidence="2" type="ORF">QBC46DRAFT_127907</name>
</gene>
<keyword evidence="3" id="KW-1185">Reference proteome</keyword>
<comment type="caution">
    <text evidence="2">The sequence shown here is derived from an EMBL/GenBank/DDBJ whole genome shotgun (WGS) entry which is preliminary data.</text>
</comment>
<feature type="transmembrane region" description="Helical" evidence="1">
    <location>
        <begin position="53"/>
        <end position="73"/>
    </location>
</feature>
<keyword evidence="1" id="KW-1133">Transmembrane helix</keyword>
<evidence type="ECO:0000256" key="1">
    <source>
        <dbReference type="SAM" id="Phobius"/>
    </source>
</evidence>
<accession>A0AAN6S4K1</accession>
<dbReference type="Proteomes" id="UP001303473">
    <property type="component" value="Unassembled WGS sequence"/>
</dbReference>
<organism evidence="2 3">
    <name type="scientific">Diplogelasinospora grovesii</name>
    <dbReference type="NCBI Taxonomy" id="303347"/>
    <lineage>
        <taxon>Eukaryota</taxon>
        <taxon>Fungi</taxon>
        <taxon>Dikarya</taxon>
        <taxon>Ascomycota</taxon>
        <taxon>Pezizomycotina</taxon>
        <taxon>Sordariomycetes</taxon>
        <taxon>Sordariomycetidae</taxon>
        <taxon>Sordariales</taxon>
        <taxon>Diplogelasinosporaceae</taxon>
        <taxon>Diplogelasinospora</taxon>
    </lineage>
</organism>
<dbReference type="AlphaFoldDB" id="A0AAN6S4K1"/>
<keyword evidence="1" id="KW-0812">Transmembrane</keyword>